<keyword evidence="1" id="KW-0812">Transmembrane</keyword>
<evidence type="ECO:0000313" key="2">
    <source>
        <dbReference type="Proteomes" id="UP000095283"/>
    </source>
</evidence>
<name>A0A1I7WKF1_HETBA</name>
<accession>A0A1I7WKF1</accession>
<keyword evidence="1" id="KW-1133">Transmembrane helix</keyword>
<evidence type="ECO:0000313" key="3">
    <source>
        <dbReference type="WBParaSite" id="Hba_05524"/>
    </source>
</evidence>
<feature type="transmembrane region" description="Helical" evidence="1">
    <location>
        <begin position="12"/>
        <end position="32"/>
    </location>
</feature>
<proteinExistence type="predicted"/>
<keyword evidence="1" id="KW-0472">Membrane</keyword>
<dbReference type="AlphaFoldDB" id="A0A1I7WKF1"/>
<reference evidence="3" key="1">
    <citation type="submission" date="2016-11" db="UniProtKB">
        <authorList>
            <consortium name="WormBaseParasite"/>
        </authorList>
    </citation>
    <scope>IDENTIFICATION</scope>
</reference>
<dbReference type="Proteomes" id="UP000095283">
    <property type="component" value="Unplaced"/>
</dbReference>
<sequence length="42" mass="5140">MLCLFNFGLYYYFVSKLCFLVPEFLLFLKYCLYNTSFIIVIH</sequence>
<evidence type="ECO:0000256" key="1">
    <source>
        <dbReference type="SAM" id="Phobius"/>
    </source>
</evidence>
<dbReference type="WBParaSite" id="Hba_05524">
    <property type="protein sequence ID" value="Hba_05524"/>
    <property type="gene ID" value="Hba_05524"/>
</dbReference>
<organism evidence="2 3">
    <name type="scientific">Heterorhabditis bacteriophora</name>
    <name type="common">Entomopathogenic nematode worm</name>
    <dbReference type="NCBI Taxonomy" id="37862"/>
    <lineage>
        <taxon>Eukaryota</taxon>
        <taxon>Metazoa</taxon>
        <taxon>Ecdysozoa</taxon>
        <taxon>Nematoda</taxon>
        <taxon>Chromadorea</taxon>
        <taxon>Rhabditida</taxon>
        <taxon>Rhabditina</taxon>
        <taxon>Rhabditomorpha</taxon>
        <taxon>Strongyloidea</taxon>
        <taxon>Heterorhabditidae</taxon>
        <taxon>Heterorhabditis</taxon>
    </lineage>
</organism>
<protein>
    <submittedName>
        <fullName evidence="3">Uncharacterized protein</fullName>
    </submittedName>
</protein>
<keyword evidence="2" id="KW-1185">Reference proteome</keyword>